<evidence type="ECO:0000256" key="1">
    <source>
        <dbReference type="SAM" id="MobiDB-lite"/>
    </source>
</evidence>
<reference evidence="2" key="1">
    <citation type="journal article" date="2013" name="Nature">
        <title>Draft genome of the wheat A-genome progenitor Triticum urartu.</title>
        <authorList>
            <person name="Ling H.Q."/>
            <person name="Zhao S."/>
            <person name="Liu D."/>
            <person name="Wang J."/>
            <person name="Sun H."/>
            <person name="Zhang C."/>
            <person name="Fan H."/>
            <person name="Li D."/>
            <person name="Dong L."/>
            <person name="Tao Y."/>
            <person name="Gao C."/>
            <person name="Wu H."/>
            <person name="Li Y."/>
            <person name="Cui Y."/>
            <person name="Guo X."/>
            <person name="Zheng S."/>
            <person name="Wang B."/>
            <person name="Yu K."/>
            <person name="Liang Q."/>
            <person name="Yang W."/>
            <person name="Lou X."/>
            <person name="Chen J."/>
            <person name="Feng M."/>
            <person name="Jian J."/>
            <person name="Zhang X."/>
            <person name="Luo G."/>
            <person name="Jiang Y."/>
            <person name="Liu J."/>
            <person name="Wang Z."/>
            <person name="Sha Y."/>
            <person name="Zhang B."/>
            <person name="Wu H."/>
            <person name="Tang D."/>
            <person name="Shen Q."/>
            <person name="Xue P."/>
            <person name="Zou S."/>
            <person name="Wang X."/>
            <person name="Liu X."/>
            <person name="Wang F."/>
            <person name="Yang Y."/>
            <person name="An X."/>
            <person name="Dong Z."/>
            <person name="Zhang K."/>
            <person name="Zhang X."/>
            <person name="Luo M.C."/>
            <person name="Dvorak J."/>
            <person name="Tong Y."/>
            <person name="Wang J."/>
            <person name="Yang H."/>
            <person name="Li Z."/>
            <person name="Wang D."/>
            <person name="Zhang A."/>
            <person name="Wang J."/>
        </authorList>
    </citation>
    <scope>NUCLEOTIDE SEQUENCE</scope>
</reference>
<sequence>METQATRHKSTPNCPWSPSRPRLRRLSPPPLAAEAGALVEAGSIPAMVAAQQATLHAQVDQLQRLVVNPLAQEMLREAECEAVVAVLAPWWPSSRRSRRPRARAVVAVLAIVPCGSSCRGGAQWVPPRMPSSSSACSWSFGMWFTGHVGEAEAPLAHAANGKRVEAASGLGSADLHASKVFVLMH</sequence>
<name>M7ZRL6_TRIUA</name>
<feature type="compositionally biased region" description="Basic residues" evidence="1">
    <location>
        <begin position="1"/>
        <end position="10"/>
    </location>
</feature>
<feature type="region of interest" description="Disordered" evidence="1">
    <location>
        <begin position="1"/>
        <end position="28"/>
    </location>
</feature>
<organism evidence="2">
    <name type="scientific">Triticum urartu</name>
    <name type="common">Red wild einkorn</name>
    <name type="synonym">Crithodium urartu</name>
    <dbReference type="NCBI Taxonomy" id="4572"/>
    <lineage>
        <taxon>Eukaryota</taxon>
        <taxon>Viridiplantae</taxon>
        <taxon>Streptophyta</taxon>
        <taxon>Embryophyta</taxon>
        <taxon>Tracheophyta</taxon>
        <taxon>Spermatophyta</taxon>
        <taxon>Magnoliopsida</taxon>
        <taxon>Liliopsida</taxon>
        <taxon>Poales</taxon>
        <taxon>Poaceae</taxon>
        <taxon>BOP clade</taxon>
        <taxon>Pooideae</taxon>
        <taxon>Triticodae</taxon>
        <taxon>Triticeae</taxon>
        <taxon>Triticinae</taxon>
        <taxon>Triticum</taxon>
    </lineage>
</organism>
<protein>
    <submittedName>
        <fullName evidence="2">Uncharacterized protein</fullName>
    </submittedName>
</protein>
<gene>
    <name evidence="2" type="ORF">TRIUR3_10301</name>
</gene>
<accession>M7ZRL6</accession>
<dbReference type="EMBL" id="KD228163">
    <property type="protein sequence ID" value="EMS50744.1"/>
    <property type="molecule type" value="Genomic_DNA"/>
</dbReference>
<evidence type="ECO:0000313" key="2">
    <source>
        <dbReference type="EMBL" id="EMS50744.1"/>
    </source>
</evidence>
<proteinExistence type="predicted"/>
<dbReference type="AlphaFoldDB" id="M7ZRL6"/>